<keyword evidence="2" id="KW-1185">Reference proteome</keyword>
<dbReference type="OrthoDB" id="783264at2759"/>
<dbReference type="PANTHER" id="PTHR35131">
    <property type="entry name" value="EXPRESSED PROTEIN"/>
    <property type="match status" value="1"/>
</dbReference>
<dbReference type="AlphaFoldDB" id="A0A7N2LRY9"/>
<name>A0A7N2LRY9_QUELO</name>
<evidence type="ECO:0000313" key="2">
    <source>
        <dbReference type="Proteomes" id="UP000594261"/>
    </source>
</evidence>
<dbReference type="OMA" id="GFLPKIC"/>
<proteinExistence type="predicted"/>
<dbReference type="Proteomes" id="UP000594261">
    <property type="component" value="Chromosome 5"/>
</dbReference>
<dbReference type="Gramene" id="QL05p074036:mrna">
    <property type="protein sequence ID" value="QL05p074036:mrna:CDS:1"/>
    <property type="gene ID" value="QL05p074036"/>
</dbReference>
<dbReference type="GeneID" id="115992242"/>
<gene>
    <name evidence="1" type="primary">LOC115992242</name>
</gene>
<dbReference type="EMBL" id="LRBV02000005">
    <property type="status" value="NOT_ANNOTATED_CDS"/>
    <property type="molecule type" value="Genomic_DNA"/>
</dbReference>
<dbReference type="KEGG" id="qlo:115992242"/>
<sequence length="125" mass="13983">MQYKATTTSTKLPEKMAAIAAPVAIGTRGTVGSLVRKEIEYFSKVEIDQCGSSRKPQGQIVDMASTSGHSKPGLWFLIMTWRRKKRRNSSGILPSMCSVVEVSESNRLNRIPGYNYRILKNDFNI</sequence>
<protein>
    <submittedName>
        <fullName evidence="1">Uncharacterized protein</fullName>
    </submittedName>
</protein>
<organism evidence="1 2">
    <name type="scientific">Quercus lobata</name>
    <name type="common">Valley oak</name>
    <dbReference type="NCBI Taxonomy" id="97700"/>
    <lineage>
        <taxon>Eukaryota</taxon>
        <taxon>Viridiplantae</taxon>
        <taxon>Streptophyta</taxon>
        <taxon>Embryophyta</taxon>
        <taxon>Tracheophyta</taxon>
        <taxon>Spermatophyta</taxon>
        <taxon>Magnoliopsida</taxon>
        <taxon>eudicotyledons</taxon>
        <taxon>Gunneridae</taxon>
        <taxon>Pentapetalae</taxon>
        <taxon>rosids</taxon>
        <taxon>fabids</taxon>
        <taxon>Fagales</taxon>
        <taxon>Fagaceae</taxon>
        <taxon>Quercus</taxon>
    </lineage>
</organism>
<dbReference type="EnsemblPlants" id="QL05p074036:mrna">
    <property type="protein sequence ID" value="QL05p074036:mrna:CDS:1"/>
    <property type="gene ID" value="QL05p074036"/>
</dbReference>
<reference evidence="1" key="2">
    <citation type="submission" date="2021-01" db="UniProtKB">
        <authorList>
            <consortium name="EnsemblPlants"/>
        </authorList>
    </citation>
    <scope>IDENTIFICATION</scope>
</reference>
<dbReference type="FunCoup" id="A0A7N2LRY9">
    <property type="interactions" value="19"/>
</dbReference>
<accession>A0A7N2LRY9</accession>
<dbReference type="InParanoid" id="A0A7N2LRY9"/>
<dbReference type="RefSeq" id="XP_030972198.1">
    <property type="nucleotide sequence ID" value="XM_031116338.1"/>
</dbReference>
<dbReference type="PANTHER" id="PTHR35131:SF1">
    <property type="entry name" value="EXPRESSED PROTEIN"/>
    <property type="match status" value="1"/>
</dbReference>
<reference evidence="1 2" key="1">
    <citation type="journal article" date="2016" name="G3 (Bethesda)">
        <title>First Draft Assembly and Annotation of the Genome of a California Endemic Oak Quercus lobata Nee (Fagaceae).</title>
        <authorList>
            <person name="Sork V.L."/>
            <person name="Fitz-Gibbon S.T."/>
            <person name="Puiu D."/>
            <person name="Crepeau M."/>
            <person name="Gugger P.F."/>
            <person name="Sherman R."/>
            <person name="Stevens K."/>
            <person name="Langley C.H."/>
            <person name="Pellegrini M."/>
            <person name="Salzberg S.L."/>
        </authorList>
    </citation>
    <scope>NUCLEOTIDE SEQUENCE [LARGE SCALE GENOMIC DNA]</scope>
    <source>
        <strain evidence="1 2">cv. SW786</strain>
    </source>
</reference>
<evidence type="ECO:0000313" key="1">
    <source>
        <dbReference type="EnsemblPlants" id="QL05p074036:mrna:CDS:1"/>
    </source>
</evidence>